<dbReference type="InterPro" id="IPR010248">
    <property type="entry name" value="His_ut_repres"/>
</dbReference>
<dbReference type="InterPro" id="IPR050679">
    <property type="entry name" value="Bact_HTH_transcr_reg"/>
</dbReference>
<dbReference type="Gene3D" id="1.10.10.10">
    <property type="entry name" value="Winged helix-like DNA-binding domain superfamily/Winged helix DNA-binding domain"/>
    <property type="match status" value="1"/>
</dbReference>
<evidence type="ECO:0000256" key="1">
    <source>
        <dbReference type="ARBA" id="ARBA00023015"/>
    </source>
</evidence>
<dbReference type="CDD" id="cd07377">
    <property type="entry name" value="WHTH_GntR"/>
    <property type="match status" value="1"/>
</dbReference>
<dbReference type="Pfam" id="PF07702">
    <property type="entry name" value="UTRA"/>
    <property type="match status" value="1"/>
</dbReference>
<reference evidence="6 7" key="1">
    <citation type="submission" date="2017-09" db="EMBL/GenBank/DDBJ databases">
        <title>Biodiversity and function of Thalassospira species in the particle-attached aromatic-hydrocarbon-degrading consortia from the surface seawater of the South China Sea.</title>
        <authorList>
            <person name="Dong C."/>
            <person name="Liu R."/>
            <person name="Shao Z."/>
        </authorList>
    </citation>
    <scope>NUCLEOTIDE SEQUENCE [LARGE SCALE GENOMIC DNA]</scope>
    <source>
        <strain evidence="6 7">CSC1P2</strain>
    </source>
</reference>
<dbReference type="OrthoDB" id="5454556at2"/>
<keyword evidence="2" id="KW-0238">DNA-binding</keyword>
<dbReference type="GO" id="GO:0006547">
    <property type="term" value="P:L-histidine metabolic process"/>
    <property type="evidence" value="ECO:0007669"/>
    <property type="project" value="UniProtKB-UniRule"/>
</dbReference>
<dbReference type="GO" id="GO:0003677">
    <property type="term" value="F:DNA binding"/>
    <property type="evidence" value="ECO:0007669"/>
    <property type="project" value="UniProtKB-UniRule"/>
</dbReference>
<evidence type="ECO:0000256" key="4">
    <source>
        <dbReference type="NCBIfam" id="TIGR02018"/>
    </source>
</evidence>
<dbReference type="Pfam" id="PF00392">
    <property type="entry name" value="GntR"/>
    <property type="match status" value="1"/>
</dbReference>
<dbReference type="PANTHER" id="PTHR44846:SF16">
    <property type="entry name" value="TRANSCRIPTIONAL REGULATOR PHNF-RELATED"/>
    <property type="match status" value="1"/>
</dbReference>
<dbReference type="SMART" id="SM00345">
    <property type="entry name" value="HTH_GNTR"/>
    <property type="match status" value="1"/>
</dbReference>
<dbReference type="Gene3D" id="3.40.1410.10">
    <property type="entry name" value="Chorismate lyase-like"/>
    <property type="match status" value="1"/>
</dbReference>
<dbReference type="PANTHER" id="PTHR44846">
    <property type="entry name" value="MANNOSYL-D-GLYCERATE TRANSPORT/METABOLISM SYSTEM REPRESSOR MNGR-RELATED"/>
    <property type="match status" value="1"/>
</dbReference>
<dbReference type="InterPro" id="IPR036388">
    <property type="entry name" value="WH-like_DNA-bd_sf"/>
</dbReference>
<evidence type="ECO:0000313" key="6">
    <source>
        <dbReference type="EMBL" id="PKR53820.1"/>
    </source>
</evidence>
<dbReference type="InterPro" id="IPR036390">
    <property type="entry name" value="WH_DNA-bd_sf"/>
</dbReference>
<dbReference type="InterPro" id="IPR011663">
    <property type="entry name" value="UTRA"/>
</dbReference>
<dbReference type="PROSITE" id="PS50949">
    <property type="entry name" value="HTH_GNTR"/>
    <property type="match status" value="1"/>
</dbReference>
<dbReference type="FunFam" id="1.10.10.10:FF:000079">
    <property type="entry name" value="GntR family transcriptional regulator"/>
    <property type="match status" value="1"/>
</dbReference>
<evidence type="ECO:0000313" key="7">
    <source>
        <dbReference type="Proteomes" id="UP000233597"/>
    </source>
</evidence>
<dbReference type="EMBL" id="NWTK01000007">
    <property type="protein sequence ID" value="PKR53820.1"/>
    <property type="molecule type" value="Genomic_DNA"/>
</dbReference>
<dbReference type="SUPFAM" id="SSF46785">
    <property type="entry name" value="Winged helix' DNA-binding domain"/>
    <property type="match status" value="1"/>
</dbReference>
<feature type="domain" description="HTH gntR-type" evidence="5">
    <location>
        <begin position="7"/>
        <end position="75"/>
    </location>
</feature>
<dbReference type="Proteomes" id="UP000233597">
    <property type="component" value="Unassembled WGS sequence"/>
</dbReference>
<dbReference type="SUPFAM" id="SSF64288">
    <property type="entry name" value="Chorismate lyase-like"/>
    <property type="match status" value="1"/>
</dbReference>
<keyword evidence="1" id="KW-0805">Transcription regulation</keyword>
<organism evidence="6 7">
    <name type="scientific">Thalassospira marina</name>
    <dbReference type="NCBI Taxonomy" id="2048283"/>
    <lineage>
        <taxon>Bacteria</taxon>
        <taxon>Pseudomonadati</taxon>
        <taxon>Pseudomonadota</taxon>
        <taxon>Alphaproteobacteria</taxon>
        <taxon>Rhodospirillales</taxon>
        <taxon>Thalassospiraceae</taxon>
        <taxon>Thalassospira</taxon>
    </lineage>
</organism>
<dbReference type="GO" id="GO:0003700">
    <property type="term" value="F:DNA-binding transcription factor activity"/>
    <property type="evidence" value="ECO:0007669"/>
    <property type="project" value="UniProtKB-UniRule"/>
</dbReference>
<evidence type="ECO:0000256" key="3">
    <source>
        <dbReference type="ARBA" id="ARBA00023163"/>
    </source>
</evidence>
<name>A0A2N3KTI1_9PROT</name>
<protein>
    <recommendedName>
        <fullName evidence="4">Histidine utilization repressor</fullName>
    </recommendedName>
</protein>
<dbReference type="InterPro" id="IPR028978">
    <property type="entry name" value="Chorismate_lyase_/UTRA_dom_sf"/>
</dbReference>
<evidence type="ECO:0000259" key="5">
    <source>
        <dbReference type="PROSITE" id="PS50949"/>
    </source>
</evidence>
<dbReference type="SMART" id="SM00866">
    <property type="entry name" value="UTRA"/>
    <property type="match status" value="1"/>
</dbReference>
<comment type="caution">
    <text evidence="6">The sequence shown here is derived from an EMBL/GenBank/DDBJ whole genome shotgun (WGS) entry which is preliminary data.</text>
</comment>
<dbReference type="NCBIfam" id="TIGR02018">
    <property type="entry name" value="his_ut_repres"/>
    <property type="match status" value="1"/>
</dbReference>
<accession>A0A2N3KTI1</accession>
<proteinExistence type="predicted"/>
<dbReference type="InterPro" id="IPR000524">
    <property type="entry name" value="Tscrpt_reg_HTH_GntR"/>
</dbReference>
<dbReference type="RefSeq" id="WP_101266967.1">
    <property type="nucleotide sequence ID" value="NZ_NWTK01000007.1"/>
</dbReference>
<keyword evidence="3" id="KW-0804">Transcription</keyword>
<dbReference type="GO" id="GO:0045892">
    <property type="term" value="P:negative regulation of DNA-templated transcription"/>
    <property type="evidence" value="ECO:0007669"/>
    <property type="project" value="UniProtKB-UniRule"/>
</dbReference>
<evidence type="ECO:0000256" key="2">
    <source>
        <dbReference type="ARBA" id="ARBA00023125"/>
    </source>
</evidence>
<dbReference type="AlphaFoldDB" id="A0A2N3KTI1"/>
<sequence length="247" mass="27312">MRAKKAPTLHQQIINDIEGCILSGEWPPGHRIANELDLAEQYKCSRMTVNKALGQLAKANLIERRKKSGSFVTQPQAQSAILEIHDIKSEVQSLGLPYDYGRSSRTSRKATPADIKNLELGDSAEIIEIIGKHFAGPKVFCLEERLINLAVVPEARDEDFTETAPGPWLTSRVPWTTAEHLIKSVGASEHYAKALEITPGTACLVIERRTWSHNGPVTHVRLTYPGDRHALVARFTPTDPTGKSSSF</sequence>
<gene>
    <name evidence="6" type="primary">hutC</name>
    <name evidence="6" type="ORF">COO20_12480</name>
</gene>